<evidence type="ECO:0000313" key="2">
    <source>
        <dbReference type="Proteomes" id="UP001500279"/>
    </source>
</evidence>
<evidence type="ECO:0000313" key="1">
    <source>
        <dbReference type="EMBL" id="GAA0756391.1"/>
    </source>
</evidence>
<proteinExistence type="predicted"/>
<gene>
    <name evidence="1" type="ORF">GCM10009107_34760</name>
</gene>
<keyword evidence="2" id="KW-1185">Reference proteome</keyword>
<dbReference type="EMBL" id="BAAAEW010000023">
    <property type="protein sequence ID" value="GAA0756391.1"/>
    <property type="molecule type" value="Genomic_DNA"/>
</dbReference>
<name>A0ABN1K6I5_9BURK</name>
<dbReference type="Proteomes" id="UP001500279">
    <property type="component" value="Unassembled WGS sequence"/>
</dbReference>
<protein>
    <submittedName>
        <fullName evidence="1">Uncharacterized protein</fullName>
    </submittedName>
</protein>
<accession>A0ABN1K6I5</accession>
<comment type="caution">
    <text evidence="1">The sequence shown here is derived from an EMBL/GenBank/DDBJ whole genome shotgun (WGS) entry which is preliminary data.</text>
</comment>
<reference evidence="1 2" key="1">
    <citation type="journal article" date="2019" name="Int. J. Syst. Evol. Microbiol.">
        <title>The Global Catalogue of Microorganisms (GCM) 10K type strain sequencing project: providing services to taxonomists for standard genome sequencing and annotation.</title>
        <authorList>
            <consortium name="The Broad Institute Genomics Platform"/>
            <consortium name="The Broad Institute Genome Sequencing Center for Infectious Disease"/>
            <person name="Wu L."/>
            <person name="Ma J."/>
        </authorList>
    </citation>
    <scope>NUCLEOTIDE SEQUENCE [LARGE SCALE GENOMIC DNA]</scope>
    <source>
        <strain evidence="1 2">JCM 15503</strain>
    </source>
</reference>
<organism evidence="1 2">
    <name type="scientific">Ideonella azotifigens</name>
    <dbReference type="NCBI Taxonomy" id="513160"/>
    <lineage>
        <taxon>Bacteria</taxon>
        <taxon>Pseudomonadati</taxon>
        <taxon>Pseudomonadota</taxon>
        <taxon>Betaproteobacteria</taxon>
        <taxon>Burkholderiales</taxon>
        <taxon>Sphaerotilaceae</taxon>
        <taxon>Ideonella</taxon>
    </lineage>
</organism>
<sequence length="135" mass="14399">MQMTRRRFWPRSVRLSWPAALALALALLCAQTLGTLHSLQHGNGLPRGAARQALVAKAIAAPQAKSLGATLWSHAAGHADCQLLDQLLHADLLPQVTLALPAESPRPPRLAVVVPVALHGQLDRPYQARAPPSLA</sequence>